<proteinExistence type="predicted"/>
<keyword evidence="1" id="KW-1185">Reference proteome</keyword>
<name>A0A914YP03_9BILA</name>
<sequence length="125" mass="13021">MPADTGIDDRRTGRLDCLRLLHDLFPVAAVVDQIHQRQAIDDDEVRAAGLADAAHDLDREAHALAGVTAPTVGALVGARGDEFVDEVALRAHHFDAVVAGLAGQLRAACVVGDMALDAAGRTHAG</sequence>
<dbReference type="AntiFam" id="ANF00205">
    <property type="entry name" value="Shadow ORF (opposite nemA)"/>
</dbReference>
<reference evidence="2" key="1">
    <citation type="submission" date="2022-11" db="UniProtKB">
        <authorList>
            <consortium name="WormBaseParasite"/>
        </authorList>
    </citation>
    <scope>IDENTIFICATION</scope>
</reference>
<dbReference type="Proteomes" id="UP000887577">
    <property type="component" value="Unplaced"/>
</dbReference>
<dbReference type="WBParaSite" id="PSU_v2.g21351.t1">
    <property type="protein sequence ID" value="PSU_v2.g21351.t1"/>
    <property type="gene ID" value="PSU_v2.g21351"/>
</dbReference>
<accession>A0A914YP03</accession>
<evidence type="ECO:0000313" key="1">
    <source>
        <dbReference type="Proteomes" id="UP000887577"/>
    </source>
</evidence>
<dbReference type="AlphaFoldDB" id="A0A914YP03"/>
<evidence type="ECO:0000313" key="2">
    <source>
        <dbReference type="WBParaSite" id="PSU_v2.g21351.t1"/>
    </source>
</evidence>
<organism evidence="1 2">
    <name type="scientific">Panagrolaimus superbus</name>
    <dbReference type="NCBI Taxonomy" id="310955"/>
    <lineage>
        <taxon>Eukaryota</taxon>
        <taxon>Metazoa</taxon>
        <taxon>Ecdysozoa</taxon>
        <taxon>Nematoda</taxon>
        <taxon>Chromadorea</taxon>
        <taxon>Rhabditida</taxon>
        <taxon>Tylenchina</taxon>
        <taxon>Panagrolaimomorpha</taxon>
        <taxon>Panagrolaimoidea</taxon>
        <taxon>Panagrolaimidae</taxon>
        <taxon>Panagrolaimus</taxon>
    </lineage>
</organism>
<protein>
    <submittedName>
        <fullName evidence="2">HPt domain-containing protein</fullName>
    </submittedName>
</protein>